<keyword evidence="1" id="KW-0472">Membrane</keyword>
<dbReference type="Proteomes" id="UP000554837">
    <property type="component" value="Unassembled WGS sequence"/>
</dbReference>
<protein>
    <submittedName>
        <fullName evidence="2">Uncharacterized protein</fullName>
    </submittedName>
</protein>
<evidence type="ECO:0000256" key="1">
    <source>
        <dbReference type="SAM" id="Phobius"/>
    </source>
</evidence>
<keyword evidence="1" id="KW-0812">Transmembrane</keyword>
<gene>
    <name evidence="2" type="ORF">HNQ51_002405</name>
</gene>
<evidence type="ECO:0000313" key="3">
    <source>
        <dbReference type="Proteomes" id="UP000554837"/>
    </source>
</evidence>
<keyword evidence="1" id="KW-1133">Transmembrane helix</keyword>
<organism evidence="2 3">
    <name type="scientific">Inhella inkyongensis</name>
    <dbReference type="NCBI Taxonomy" id="392593"/>
    <lineage>
        <taxon>Bacteria</taxon>
        <taxon>Pseudomonadati</taxon>
        <taxon>Pseudomonadota</taxon>
        <taxon>Betaproteobacteria</taxon>
        <taxon>Burkholderiales</taxon>
        <taxon>Sphaerotilaceae</taxon>
        <taxon>Inhella</taxon>
    </lineage>
</organism>
<evidence type="ECO:0000313" key="2">
    <source>
        <dbReference type="EMBL" id="MBB5205086.1"/>
    </source>
</evidence>
<proteinExistence type="predicted"/>
<dbReference type="OrthoDB" id="9181352at2"/>
<dbReference type="AlphaFoldDB" id="A0A840S7T9"/>
<dbReference type="EMBL" id="JACHHO010000003">
    <property type="protein sequence ID" value="MBB5205086.1"/>
    <property type="molecule type" value="Genomic_DNA"/>
</dbReference>
<feature type="transmembrane region" description="Helical" evidence="1">
    <location>
        <begin position="43"/>
        <end position="63"/>
    </location>
</feature>
<name>A0A840S7T9_9BURK</name>
<comment type="caution">
    <text evidence="2">The sequence shown here is derived from an EMBL/GenBank/DDBJ whole genome shotgun (WGS) entry which is preliminary data.</text>
</comment>
<dbReference type="RefSeq" id="WP_138854896.1">
    <property type="nucleotide sequence ID" value="NZ_CP040709.1"/>
</dbReference>
<sequence>MSAAEDDPLWLNSPHKRLAFRAACYALFVLLGAAAGWLSGGFWGMLATGTAMLAILISARGWIERSLGELWRRSVQGLAAPAQGQHYAFAGQSLDIHDDGRELWIAERSVRRLLDLDRDLALKARFSNQWRESRELGLRSKGLWIKVTALHQHLADAPDRMDPRRLRLRTYLDRDVLQPTARRRAL</sequence>
<keyword evidence="3" id="KW-1185">Reference proteome</keyword>
<accession>A0A840S7T9</accession>
<reference evidence="2 3" key="1">
    <citation type="submission" date="2020-08" db="EMBL/GenBank/DDBJ databases">
        <title>Genomic Encyclopedia of Type Strains, Phase IV (KMG-IV): sequencing the most valuable type-strain genomes for metagenomic binning, comparative biology and taxonomic classification.</title>
        <authorList>
            <person name="Goeker M."/>
        </authorList>
    </citation>
    <scope>NUCLEOTIDE SEQUENCE [LARGE SCALE GENOMIC DNA]</scope>
    <source>
        <strain evidence="2 3">DSM 23958</strain>
    </source>
</reference>
<feature type="transmembrane region" description="Helical" evidence="1">
    <location>
        <begin position="18"/>
        <end position="37"/>
    </location>
</feature>